<evidence type="ECO:0000313" key="13">
    <source>
        <dbReference type="EMBL" id="TGK91410.1"/>
    </source>
</evidence>
<dbReference type="Pfam" id="PF02355">
    <property type="entry name" value="SecD_SecF_C"/>
    <property type="match status" value="1"/>
</dbReference>
<dbReference type="GO" id="GO:0065002">
    <property type="term" value="P:intracellular protein transmembrane transport"/>
    <property type="evidence" value="ECO:0007669"/>
    <property type="project" value="UniProtKB-UniRule"/>
</dbReference>
<evidence type="ECO:0000256" key="5">
    <source>
        <dbReference type="ARBA" id="ARBA00022927"/>
    </source>
</evidence>
<keyword evidence="2 9" id="KW-0813">Transport</keyword>
<evidence type="ECO:0000256" key="1">
    <source>
        <dbReference type="ARBA" id="ARBA00004651"/>
    </source>
</evidence>
<dbReference type="GO" id="GO:0005886">
    <property type="term" value="C:plasma membrane"/>
    <property type="evidence" value="ECO:0007669"/>
    <property type="project" value="UniProtKB-SubCell"/>
</dbReference>
<dbReference type="PANTHER" id="PTHR30081">
    <property type="entry name" value="PROTEIN-EXPORT MEMBRANE PROTEIN SEC"/>
    <property type="match status" value="1"/>
</dbReference>
<comment type="subcellular location">
    <subcellularLocation>
        <location evidence="1 9">Cell membrane</location>
        <topology evidence="1 9">Multi-pass membrane protein</topology>
    </subcellularLocation>
</comment>
<protein>
    <recommendedName>
        <fullName evidence="9">Protein translocase subunit SecD</fullName>
    </recommendedName>
</protein>
<evidence type="ECO:0000259" key="12">
    <source>
        <dbReference type="Pfam" id="PF22599"/>
    </source>
</evidence>
<keyword evidence="7 9" id="KW-0811">Translocation</keyword>
<dbReference type="InterPro" id="IPR048634">
    <property type="entry name" value="SecD_SecF_C"/>
</dbReference>
<evidence type="ECO:0000256" key="6">
    <source>
        <dbReference type="ARBA" id="ARBA00022989"/>
    </source>
</evidence>
<dbReference type="NCBIfam" id="TIGR01129">
    <property type="entry name" value="secD"/>
    <property type="match status" value="1"/>
</dbReference>
<name>A0A2M9Y3F6_9LEPT</name>
<evidence type="ECO:0000259" key="10">
    <source>
        <dbReference type="Pfam" id="PF02355"/>
    </source>
</evidence>
<evidence type="ECO:0000256" key="9">
    <source>
        <dbReference type="HAMAP-Rule" id="MF_01463"/>
    </source>
</evidence>
<feature type="transmembrane region" description="Helical" evidence="9">
    <location>
        <begin position="494"/>
        <end position="514"/>
    </location>
</feature>
<dbReference type="OrthoDB" id="9805019at2"/>
<evidence type="ECO:0000256" key="2">
    <source>
        <dbReference type="ARBA" id="ARBA00022448"/>
    </source>
</evidence>
<dbReference type="GO" id="GO:0006605">
    <property type="term" value="P:protein targeting"/>
    <property type="evidence" value="ECO:0007669"/>
    <property type="project" value="UniProtKB-UniRule"/>
</dbReference>
<comment type="function">
    <text evidence="9">Part of the Sec protein translocase complex. Interacts with the SecYEG preprotein conducting channel. SecDF uses the proton motive force (PMF) to complete protein translocation after the ATP-dependent function of SecA.</text>
</comment>
<keyword evidence="8 9" id="KW-0472">Membrane</keyword>
<dbReference type="Pfam" id="PF22599">
    <property type="entry name" value="SecDF_P1_head"/>
    <property type="match status" value="1"/>
</dbReference>
<dbReference type="InterPro" id="IPR048631">
    <property type="entry name" value="SecD_1st"/>
</dbReference>
<dbReference type="GO" id="GO:0015450">
    <property type="term" value="F:protein-transporting ATPase activity"/>
    <property type="evidence" value="ECO:0007669"/>
    <property type="project" value="InterPro"/>
</dbReference>
<dbReference type="PRINTS" id="PR00702">
    <property type="entry name" value="ACRIFLAVINRP"/>
</dbReference>
<feature type="domain" description="SecDF P1 head subdomain" evidence="12">
    <location>
        <begin position="344"/>
        <end position="448"/>
    </location>
</feature>
<dbReference type="Gene3D" id="3.30.70.3400">
    <property type="match status" value="1"/>
</dbReference>
<feature type="domain" description="Protein translocase subunit SecDF P1" evidence="11">
    <location>
        <begin position="206"/>
        <end position="263"/>
    </location>
</feature>
<dbReference type="GO" id="GO:0043952">
    <property type="term" value="P:protein transport by the Sec complex"/>
    <property type="evidence" value="ECO:0007669"/>
    <property type="project" value="UniProtKB-UniRule"/>
</dbReference>
<keyword evidence="14" id="KW-1185">Reference proteome</keyword>
<keyword evidence="3 9" id="KW-1003">Cell membrane</keyword>
<keyword evidence="4 9" id="KW-0812">Transmembrane</keyword>
<feature type="domain" description="Protein export membrane protein SecD/SecF C-terminal" evidence="10">
    <location>
        <begin position="452"/>
        <end position="615"/>
    </location>
</feature>
<dbReference type="AlphaFoldDB" id="A0A2M9Y3F6"/>
<dbReference type="Pfam" id="PF21760">
    <property type="entry name" value="SecD_1st"/>
    <property type="match status" value="1"/>
</dbReference>
<organism evidence="13 14">
    <name type="scientific">Leptospira brenneri</name>
    <dbReference type="NCBI Taxonomy" id="2023182"/>
    <lineage>
        <taxon>Bacteria</taxon>
        <taxon>Pseudomonadati</taxon>
        <taxon>Spirochaetota</taxon>
        <taxon>Spirochaetia</taxon>
        <taxon>Leptospirales</taxon>
        <taxon>Leptospiraceae</taxon>
        <taxon>Leptospira</taxon>
    </lineage>
</organism>
<feature type="transmembrane region" description="Helical" evidence="9">
    <location>
        <begin position="593"/>
        <end position="617"/>
    </location>
</feature>
<dbReference type="InterPro" id="IPR005791">
    <property type="entry name" value="SecD"/>
</dbReference>
<proteinExistence type="inferred from homology"/>
<evidence type="ECO:0000256" key="7">
    <source>
        <dbReference type="ARBA" id="ARBA00023010"/>
    </source>
</evidence>
<keyword evidence="6 9" id="KW-1133">Transmembrane helix</keyword>
<dbReference type="InterPro" id="IPR022813">
    <property type="entry name" value="SecD/SecF_arch_bac"/>
</dbReference>
<comment type="caution">
    <text evidence="13">The sequence shown here is derived from an EMBL/GenBank/DDBJ whole genome shotgun (WGS) entry which is preliminary data.</text>
</comment>
<comment type="similarity">
    <text evidence="9">Belongs to the SecD/SecF family. SecD subfamily.</text>
</comment>
<evidence type="ECO:0000256" key="3">
    <source>
        <dbReference type="ARBA" id="ARBA00022475"/>
    </source>
</evidence>
<evidence type="ECO:0000313" key="14">
    <source>
        <dbReference type="Proteomes" id="UP000297891"/>
    </source>
</evidence>
<dbReference type="Gene3D" id="3.30.1360.200">
    <property type="match status" value="1"/>
</dbReference>
<dbReference type="RefSeq" id="WP_100790321.1">
    <property type="nucleotide sequence ID" value="NZ_NPDQ01000003.1"/>
</dbReference>
<comment type="caution">
    <text evidence="9">Lacks conserved residue(s) required for the propagation of feature annotation.</text>
</comment>
<dbReference type="PANTHER" id="PTHR30081:SF1">
    <property type="entry name" value="PROTEIN TRANSLOCASE SUBUNIT SECD"/>
    <property type="match status" value="1"/>
</dbReference>
<gene>
    <name evidence="9 13" type="primary">secD</name>
    <name evidence="13" type="ORF">EHQ30_14390</name>
</gene>
<sequence length="644" mass="72031">MQSYRLLILPFLILAVSFTILYPNFADRSLKIVVREDVYALPEADQKILVNALFERWAKDYGKGSGWTIEPQGTLPPKENPFYTVKGRFITSAKINQISQENQSLVSESKNKLEPTWIENTIRGGKSLSIKLGLDLQGGMRVVLKGDFEDYTSKLKDLYAKELTELNLTLKNPTAKPEDKEKAKSRLSEIESSFDLSPMRKIVELEKAKMIIDNRLTTQNLTEPQVRIQKEQDAIEVSLPGVSNSAAILEILQNTETVEYRLEEPNPFVFKGQIADNERRMMDLGKREDTDIFIFQELVKNKAGKKAQDEFLEGLEKKYNIPKDFKVYAMWARGNSAKSALLPRSFVVLERKIALSGNDMTNAQPSYNSNSYGWMVSFTLTPNGAEKFFDLTSENRGRNLAIVWGDKVISNPVINDPIAGGRAEISGSFSEQEAIRLANVISEGALPIPLSVLEMRFIGPTLGIESIEVGLKAVAIGFFLVMAYMILYYRLGGFIADLSLLVNLIILAALLTLMDFTLTLPGIAGIILTAGMAVDANVIIYERIREEIEEGRALSIAVTRGFENAFWTIMDANVTTLIAGILMIRLGNGPIKGFAITLCWGIVTTLFTSLFLSRLFMELAVNRMGVHHLNLRPFFFGKKETTNV</sequence>
<feature type="transmembrane region" description="Helical" evidence="9">
    <location>
        <begin position="469"/>
        <end position="487"/>
    </location>
</feature>
<feature type="transmembrane region" description="Helical" evidence="9">
    <location>
        <begin position="520"/>
        <end position="544"/>
    </location>
</feature>
<dbReference type="FunFam" id="1.20.1640.10:FF:000004">
    <property type="entry name" value="Protein translocase subunit SecD"/>
    <property type="match status" value="1"/>
</dbReference>
<accession>A0A2M9Y3F6</accession>
<dbReference type="InterPro" id="IPR055344">
    <property type="entry name" value="SecD_SecF_C_bact"/>
</dbReference>
<comment type="subunit">
    <text evidence="9">Forms a complex with SecF. Part of the essential Sec protein translocation apparatus which comprises SecA, SecYEG and auxiliary proteins SecDF. Other proteins may also be involved.</text>
</comment>
<feature type="transmembrane region" description="Helical" evidence="9">
    <location>
        <begin position="565"/>
        <end position="587"/>
    </location>
</feature>
<evidence type="ECO:0000259" key="11">
    <source>
        <dbReference type="Pfam" id="PF21760"/>
    </source>
</evidence>
<dbReference type="Proteomes" id="UP000297891">
    <property type="component" value="Unassembled WGS sequence"/>
</dbReference>
<dbReference type="NCBIfam" id="TIGR00916">
    <property type="entry name" value="2A0604s01"/>
    <property type="match status" value="1"/>
</dbReference>
<evidence type="ECO:0000256" key="8">
    <source>
        <dbReference type="ARBA" id="ARBA00023136"/>
    </source>
</evidence>
<dbReference type="InterPro" id="IPR054384">
    <property type="entry name" value="SecDF_P1_head"/>
</dbReference>
<evidence type="ECO:0000256" key="4">
    <source>
        <dbReference type="ARBA" id="ARBA00022692"/>
    </source>
</evidence>
<keyword evidence="5 9" id="KW-0653">Protein transport</keyword>
<dbReference type="HAMAP" id="MF_01463_B">
    <property type="entry name" value="SecD_B"/>
    <property type="match status" value="1"/>
</dbReference>
<dbReference type="EMBL" id="RQFP01000014">
    <property type="protein sequence ID" value="TGK91410.1"/>
    <property type="molecule type" value="Genomic_DNA"/>
</dbReference>
<dbReference type="InterPro" id="IPR001036">
    <property type="entry name" value="Acrflvin-R"/>
</dbReference>
<dbReference type="Gene3D" id="1.20.1640.10">
    <property type="entry name" value="Multidrug efflux transporter AcrB transmembrane domain"/>
    <property type="match status" value="1"/>
</dbReference>
<dbReference type="SUPFAM" id="SSF82866">
    <property type="entry name" value="Multidrug efflux transporter AcrB transmembrane domain"/>
    <property type="match status" value="1"/>
</dbReference>
<reference evidence="13" key="1">
    <citation type="journal article" date="2019" name="PLoS Negl. Trop. Dis.">
        <title>Revisiting the worldwide diversity of Leptospira species in the environment.</title>
        <authorList>
            <person name="Vincent A.T."/>
            <person name="Schiettekatte O."/>
            <person name="Bourhy P."/>
            <person name="Veyrier F.J."/>
            <person name="Picardeau M."/>
        </authorList>
    </citation>
    <scope>NUCLEOTIDE SEQUENCE [LARGE SCALE GENOMIC DNA]</scope>
    <source>
        <strain evidence="13">201800277</strain>
    </source>
</reference>